<dbReference type="SUPFAM" id="SSF55811">
    <property type="entry name" value="Nudix"/>
    <property type="match status" value="1"/>
</dbReference>
<dbReference type="InterPro" id="IPR000086">
    <property type="entry name" value="NUDIX_hydrolase_dom"/>
</dbReference>
<feature type="domain" description="Nudix hydrolase" evidence="2">
    <location>
        <begin position="78"/>
        <end position="219"/>
    </location>
</feature>
<dbReference type="InterPro" id="IPR015797">
    <property type="entry name" value="NUDIX_hydrolase-like_dom_sf"/>
</dbReference>
<gene>
    <name evidence="3" type="ORF">FisN_11Lh251</name>
</gene>
<keyword evidence="1" id="KW-0732">Signal</keyword>
<dbReference type="PANTHER" id="PTHR43736">
    <property type="entry name" value="ADP-RIBOSE PYROPHOSPHATASE"/>
    <property type="match status" value="1"/>
</dbReference>
<dbReference type="OrthoDB" id="447842at2759"/>
<dbReference type="PROSITE" id="PS51462">
    <property type="entry name" value="NUDIX"/>
    <property type="match status" value="1"/>
</dbReference>
<feature type="signal peptide" evidence="1">
    <location>
        <begin position="1"/>
        <end position="17"/>
    </location>
</feature>
<evidence type="ECO:0000259" key="2">
    <source>
        <dbReference type="PROSITE" id="PS51462"/>
    </source>
</evidence>
<reference evidence="3 4" key="1">
    <citation type="journal article" date="2015" name="Plant Cell">
        <title>Oil accumulation by the oleaginous diatom Fistulifera solaris as revealed by the genome and transcriptome.</title>
        <authorList>
            <person name="Tanaka T."/>
            <person name="Maeda Y."/>
            <person name="Veluchamy A."/>
            <person name="Tanaka M."/>
            <person name="Abida H."/>
            <person name="Marechal E."/>
            <person name="Bowler C."/>
            <person name="Muto M."/>
            <person name="Sunaga Y."/>
            <person name="Tanaka M."/>
            <person name="Yoshino T."/>
            <person name="Taniguchi T."/>
            <person name="Fukuda Y."/>
            <person name="Nemoto M."/>
            <person name="Matsumoto M."/>
            <person name="Wong P.S."/>
            <person name="Aburatani S."/>
            <person name="Fujibuchi W."/>
        </authorList>
    </citation>
    <scope>NUCLEOTIDE SEQUENCE [LARGE SCALE GENOMIC DNA]</scope>
    <source>
        <strain evidence="3 4">JPCC DA0580</strain>
    </source>
</reference>
<dbReference type="Proteomes" id="UP000198406">
    <property type="component" value="Unassembled WGS sequence"/>
</dbReference>
<sequence>MPPSHSSLIPFAAGVLASFLMQNLYERWTQGKRRKNAGATVEGNDLSLFYGDENELTTITDRRKFLPADVYGNLVRDTVVCCVDILLVRYNAGRKETLVVERSSEPAKGLWWLPGGRLLKGETFFAAAQRKAFQETGLSNVKPIQVLGVWNTFFPRSSWDTEESKGTQTVNPIVLVEILEDATDIKLDDQSENYRWIGLDPKAAEAAGEDRYVLEALYRLQAWDPQYIHRRM</sequence>
<keyword evidence="4" id="KW-1185">Reference proteome</keyword>
<evidence type="ECO:0000313" key="4">
    <source>
        <dbReference type="Proteomes" id="UP000198406"/>
    </source>
</evidence>
<dbReference type="PANTHER" id="PTHR43736:SF1">
    <property type="entry name" value="DIHYDRONEOPTERIN TRIPHOSPHATE DIPHOSPHATASE"/>
    <property type="match status" value="1"/>
</dbReference>
<evidence type="ECO:0000256" key="1">
    <source>
        <dbReference type="SAM" id="SignalP"/>
    </source>
</evidence>
<comment type="caution">
    <text evidence="3">The sequence shown here is derived from an EMBL/GenBank/DDBJ whole genome shotgun (WGS) entry which is preliminary data.</text>
</comment>
<dbReference type="InParanoid" id="A0A1Z5J701"/>
<feature type="chain" id="PRO_5012893588" evidence="1">
    <location>
        <begin position="18"/>
        <end position="232"/>
    </location>
</feature>
<name>A0A1Z5J701_FISSO</name>
<proteinExistence type="predicted"/>
<organism evidence="3 4">
    <name type="scientific">Fistulifera solaris</name>
    <name type="common">Oleaginous diatom</name>
    <dbReference type="NCBI Taxonomy" id="1519565"/>
    <lineage>
        <taxon>Eukaryota</taxon>
        <taxon>Sar</taxon>
        <taxon>Stramenopiles</taxon>
        <taxon>Ochrophyta</taxon>
        <taxon>Bacillariophyta</taxon>
        <taxon>Bacillariophyceae</taxon>
        <taxon>Bacillariophycidae</taxon>
        <taxon>Naviculales</taxon>
        <taxon>Naviculaceae</taxon>
        <taxon>Fistulifera</taxon>
    </lineage>
</organism>
<dbReference type="EMBL" id="BDSP01000013">
    <property type="protein sequence ID" value="GAX09775.1"/>
    <property type="molecule type" value="Genomic_DNA"/>
</dbReference>
<protein>
    <submittedName>
        <fullName evidence="3">Colanic acid biosynthesis protein WcaH</fullName>
    </submittedName>
</protein>
<evidence type="ECO:0000313" key="3">
    <source>
        <dbReference type="EMBL" id="GAX09775.1"/>
    </source>
</evidence>
<accession>A0A1Z5J701</accession>
<dbReference type="Pfam" id="PF00293">
    <property type="entry name" value="NUDIX"/>
    <property type="match status" value="1"/>
</dbReference>
<dbReference type="Gene3D" id="3.90.79.10">
    <property type="entry name" value="Nucleoside Triphosphate Pyrophosphohydrolase"/>
    <property type="match status" value="1"/>
</dbReference>
<dbReference type="AlphaFoldDB" id="A0A1Z5J701"/>